<dbReference type="AlphaFoldDB" id="A0A9Q3FNA1"/>
<name>A0A9Q3FNA1_9BASI</name>
<feature type="domain" description="Retroviral polymerase SH3-like" evidence="1">
    <location>
        <begin position="7"/>
        <end position="67"/>
    </location>
</feature>
<gene>
    <name evidence="2" type="ORF">O181_081934</name>
</gene>
<comment type="caution">
    <text evidence="2">The sequence shown here is derived from an EMBL/GenBank/DDBJ whole genome shotgun (WGS) entry which is preliminary data.</text>
</comment>
<dbReference type="Pfam" id="PF25597">
    <property type="entry name" value="SH3_retrovirus"/>
    <property type="match status" value="1"/>
</dbReference>
<dbReference type="InterPro" id="IPR057670">
    <property type="entry name" value="SH3_retrovirus"/>
</dbReference>
<dbReference type="EMBL" id="AVOT02046941">
    <property type="protein sequence ID" value="MBW0542219.1"/>
    <property type="molecule type" value="Genomic_DNA"/>
</dbReference>
<evidence type="ECO:0000259" key="1">
    <source>
        <dbReference type="Pfam" id="PF25597"/>
    </source>
</evidence>
<proteinExistence type="predicted"/>
<protein>
    <recommendedName>
        <fullName evidence="1">Retroviral polymerase SH3-like domain-containing protein</fullName>
    </recommendedName>
</protein>
<reference evidence="2" key="1">
    <citation type="submission" date="2021-03" db="EMBL/GenBank/DDBJ databases">
        <title>Draft genome sequence of rust myrtle Austropuccinia psidii MF-1, a brazilian biotype.</title>
        <authorList>
            <person name="Quecine M.C."/>
            <person name="Pachon D.M.R."/>
            <person name="Bonatelli M.L."/>
            <person name="Correr F.H."/>
            <person name="Franceschini L.M."/>
            <person name="Leite T.F."/>
            <person name="Margarido G.R.A."/>
            <person name="Almeida C.A."/>
            <person name="Ferrarezi J.A."/>
            <person name="Labate C.A."/>
        </authorList>
    </citation>
    <scope>NUCLEOTIDE SEQUENCE</scope>
    <source>
        <strain evidence="2">MF-1</strain>
    </source>
</reference>
<evidence type="ECO:0000313" key="3">
    <source>
        <dbReference type="Proteomes" id="UP000765509"/>
    </source>
</evidence>
<keyword evidence="3" id="KW-1185">Reference proteome</keyword>
<organism evidence="2 3">
    <name type="scientific">Austropuccinia psidii MF-1</name>
    <dbReference type="NCBI Taxonomy" id="1389203"/>
    <lineage>
        <taxon>Eukaryota</taxon>
        <taxon>Fungi</taxon>
        <taxon>Dikarya</taxon>
        <taxon>Basidiomycota</taxon>
        <taxon>Pucciniomycotina</taxon>
        <taxon>Pucciniomycetes</taxon>
        <taxon>Pucciniales</taxon>
        <taxon>Sphaerophragmiaceae</taxon>
        <taxon>Austropuccinia</taxon>
    </lineage>
</organism>
<dbReference type="Proteomes" id="UP000765509">
    <property type="component" value="Unassembled WGS sequence"/>
</dbReference>
<evidence type="ECO:0000313" key="2">
    <source>
        <dbReference type="EMBL" id="MBW0542219.1"/>
    </source>
</evidence>
<accession>A0A9Q3FNA1</accession>
<sequence length="106" mass="12260">MIRTFGCKVIFHIPTSRCNWKLDPTCKIGILLGITNESAYCILKISDKVYISRHITFFENSFPTLNNCEESNNMIPNTSWNEFVEEGKLYECLEEVEEQASISEDQ</sequence>